<dbReference type="Gene3D" id="3.90.320.10">
    <property type="match status" value="1"/>
</dbReference>
<evidence type="ECO:0000313" key="3">
    <source>
        <dbReference type="Proteomes" id="UP000789390"/>
    </source>
</evidence>
<gene>
    <name evidence="2" type="ORF">DGAL_LOCUS15935</name>
</gene>
<organism evidence="2 3">
    <name type="scientific">Daphnia galeata</name>
    <dbReference type="NCBI Taxonomy" id="27404"/>
    <lineage>
        <taxon>Eukaryota</taxon>
        <taxon>Metazoa</taxon>
        <taxon>Ecdysozoa</taxon>
        <taxon>Arthropoda</taxon>
        <taxon>Crustacea</taxon>
        <taxon>Branchiopoda</taxon>
        <taxon>Diplostraca</taxon>
        <taxon>Cladocera</taxon>
        <taxon>Anomopoda</taxon>
        <taxon>Daphniidae</taxon>
        <taxon>Daphnia</taxon>
    </lineage>
</organism>
<dbReference type="GO" id="GO:0006281">
    <property type="term" value="P:DNA repair"/>
    <property type="evidence" value="ECO:0007669"/>
    <property type="project" value="UniProtKB-ARBA"/>
</dbReference>
<dbReference type="PANTHER" id="PTHR46609">
    <property type="entry name" value="EXONUCLEASE, PHAGE-TYPE/RECB, C-TERMINAL DOMAIN-CONTAINING PROTEIN"/>
    <property type="match status" value="1"/>
</dbReference>
<dbReference type="InterPro" id="IPR051703">
    <property type="entry name" value="NF-kappa-B_Signaling_Reg"/>
</dbReference>
<evidence type="ECO:0000259" key="1">
    <source>
        <dbReference type="Pfam" id="PF09588"/>
    </source>
</evidence>
<dbReference type="Proteomes" id="UP000789390">
    <property type="component" value="Unassembled WGS sequence"/>
</dbReference>
<dbReference type="InterPro" id="IPR019080">
    <property type="entry name" value="YqaJ_viral_recombinase"/>
</dbReference>
<reference evidence="2" key="1">
    <citation type="submission" date="2021-11" db="EMBL/GenBank/DDBJ databases">
        <authorList>
            <person name="Schell T."/>
        </authorList>
    </citation>
    <scope>NUCLEOTIDE SEQUENCE</scope>
    <source>
        <strain evidence="2">M5</strain>
    </source>
</reference>
<dbReference type="Pfam" id="PF09588">
    <property type="entry name" value="YqaJ"/>
    <property type="match status" value="1"/>
</dbReference>
<accession>A0A8J2S3I9</accession>
<comment type="caution">
    <text evidence="2">The sequence shown here is derived from an EMBL/GenBank/DDBJ whole genome shotgun (WGS) entry which is preliminary data.</text>
</comment>
<protein>
    <recommendedName>
        <fullName evidence="1">YqaJ viral recombinase domain-containing protein</fullName>
    </recommendedName>
</protein>
<evidence type="ECO:0000313" key="2">
    <source>
        <dbReference type="EMBL" id="CAH0112223.1"/>
    </source>
</evidence>
<dbReference type="AlphaFoldDB" id="A0A8J2S3I9"/>
<dbReference type="EMBL" id="CAKKLH010000324">
    <property type="protein sequence ID" value="CAH0112223.1"/>
    <property type="molecule type" value="Genomic_DNA"/>
</dbReference>
<dbReference type="InterPro" id="IPR011335">
    <property type="entry name" value="Restrct_endonuc-II-like"/>
</dbReference>
<dbReference type="PANTHER" id="PTHR46609:SF8">
    <property type="entry name" value="YQAJ VIRAL RECOMBINASE DOMAIN-CONTAINING PROTEIN"/>
    <property type="match status" value="1"/>
</dbReference>
<dbReference type="OrthoDB" id="6356979at2759"/>
<name>A0A8J2S3I9_9CRUS</name>
<sequence>MEWLGLSECCSHVGAVLFAAELINAQKRELSVTEKPMQWMKKTSRPNMIETVSELKNTQKNKSKKLRVDSSPISTDAFKMMMEEYMNSGIQSALLTVLPDYSKNFIPLQLKVTLPDPLSKIFSSHFRGKPLSVLLKESEDLFSNYCVSNQQAEAIEMLTRAQSKSELWNSFRLGRITASVVKSVITTSIDNPSKTVVLKICYPNINSFSTPATKWGRDNEKKALKVWGKKLKSENLHTGFSIDEAGLTIYQSHPFLAASPDAIFNCPCHGRAVVEVKCPFKHADKKILTAATNDKEFCLYVTESDELALKKNHSYYSQIQFQMMVCQVDVCFFIVYTKVDMVFLTVNYDTNYQRETIPNCKDFAKTVILPELIGKFYTETRYGKQVNVENELQLPSTSINIENEEQSVNNDANRNVLMNLDTNISSVDISSSNVISNPSIHISDKNPLPFIMQSSSCSTFYGPCFCNVHRANETMVVYQI</sequence>
<dbReference type="CDD" id="cd22343">
    <property type="entry name" value="PDDEXK_lambda_exonuclease-like"/>
    <property type="match status" value="1"/>
</dbReference>
<dbReference type="SUPFAM" id="SSF52980">
    <property type="entry name" value="Restriction endonuclease-like"/>
    <property type="match status" value="1"/>
</dbReference>
<feature type="domain" description="YqaJ viral recombinase" evidence="1">
    <location>
        <begin position="168"/>
        <end position="326"/>
    </location>
</feature>
<keyword evidence="3" id="KW-1185">Reference proteome</keyword>
<dbReference type="InterPro" id="IPR011604">
    <property type="entry name" value="PDDEXK-like_dom_sf"/>
</dbReference>
<proteinExistence type="predicted"/>